<dbReference type="InterPro" id="IPR004408">
    <property type="entry name" value="Biotin_CoA_COase_ligase"/>
</dbReference>
<dbReference type="Pfam" id="PF03099">
    <property type="entry name" value="BPL_LplA_LipB"/>
    <property type="match status" value="1"/>
</dbReference>
<organism evidence="7 8">
    <name type="scientific">Natronosporangium hydrolyticum</name>
    <dbReference type="NCBI Taxonomy" id="2811111"/>
    <lineage>
        <taxon>Bacteria</taxon>
        <taxon>Bacillati</taxon>
        <taxon>Actinomycetota</taxon>
        <taxon>Actinomycetes</taxon>
        <taxon>Micromonosporales</taxon>
        <taxon>Micromonosporaceae</taxon>
        <taxon>Natronosporangium</taxon>
    </lineage>
</organism>
<feature type="domain" description="BPL/LPL catalytic" evidence="6">
    <location>
        <begin position="18"/>
        <end position="189"/>
    </location>
</feature>
<keyword evidence="4" id="KW-0092">Biotin</keyword>
<gene>
    <name evidence="7" type="ORF">JQS43_02595</name>
</gene>
<evidence type="ECO:0000313" key="8">
    <source>
        <dbReference type="Proteomes" id="UP000662857"/>
    </source>
</evidence>
<keyword evidence="3" id="KW-0067">ATP-binding</keyword>
<proteinExistence type="predicted"/>
<dbReference type="Proteomes" id="UP000662857">
    <property type="component" value="Chromosome"/>
</dbReference>
<dbReference type="AlphaFoldDB" id="A0A895YQP6"/>
<dbReference type="GO" id="GO:0004077">
    <property type="term" value="F:biotin--[biotin carboxyl-carrier protein] ligase activity"/>
    <property type="evidence" value="ECO:0007669"/>
    <property type="project" value="UniProtKB-EC"/>
</dbReference>
<dbReference type="Gene3D" id="3.30.930.10">
    <property type="entry name" value="Bira Bifunctional Protein, Domain 2"/>
    <property type="match status" value="1"/>
</dbReference>
<dbReference type="SUPFAM" id="SSF50037">
    <property type="entry name" value="C-terminal domain of transcriptional repressors"/>
    <property type="match status" value="1"/>
</dbReference>
<evidence type="ECO:0000256" key="2">
    <source>
        <dbReference type="ARBA" id="ARBA00022741"/>
    </source>
</evidence>
<protein>
    <recommendedName>
        <fullName evidence="5">biotin--[biotin carboxyl-carrier protein] ligase</fullName>
        <ecNumber evidence="5">6.3.4.15</ecNumber>
    </recommendedName>
</protein>
<dbReference type="EC" id="6.3.4.15" evidence="5"/>
<dbReference type="Pfam" id="PF02237">
    <property type="entry name" value="BPL_C"/>
    <property type="match status" value="1"/>
</dbReference>
<dbReference type="PANTHER" id="PTHR12835">
    <property type="entry name" value="BIOTIN PROTEIN LIGASE"/>
    <property type="match status" value="1"/>
</dbReference>
<dbReference type="PROSITE" id="PS51733">
    <property type="entry name" value="BPL_LPL_CATALYTIC"/>
    <property type="match status" value="1"/>
</dbReference>
<dbReference type="KEGG" id="nhy:JQS43_02595"/>
<dbReference type="NCBIfam" id="TIGR00121">
    <property type="entry name" value="birA_ligase"/>
    <property type="match status" value="1"/>
</dbReference>
<dbReference type="GO" id="GO:0005524">
    <property type="term" value="F:ATP binding"/>
    <property type="evidence" value="ECO:0007669"/>
    <property type="project" value="UniProtKB-KW"/>
</dbReference>
<accession>A0A895YQP6</accession>
<name>A0A895YQP6_9ACTN</name>
<dbReference type="CDD" id="cd16442">
    <property type="entry name" value="BPL"/>
    <property type="match status" value="1"/>
</dbReference>
<dbReference type="GO" id="GO:0005737">
    <property type="term" value="C:cytoplasm"/>
    <property type="evidence" value="ECO:0007669"/>
    <property type="project" value="TreeGrafter"/>
</dbReference>
<dbReference type="EMBL" id="CP070499">
    <property type="protein sequence ID" value="QSB17076.1"/>
    <property type="molecule type" value="Genomic_DNA"/>
</dbReference>
<evidence type="ECO:0000256" key="4">
    <source>
        <dbReference type="ARBA" id="ARBA00023267"/>
    </source>
</evidence>
<evidence type="ECO:0000259" key="6">
    <source>
        <dbReference type="PROSITE" id="PS51733"/>
    </source>
</evidence>
<dbReference type="InterPro" id="IPR003142">
    <property type="entry name" value="BPL_C"/>
</dbReference>
<keyword evidence="1 7" id="KW-0436">Ligase</keyword>
<dbReference type="PANTHER" id="PTHR12835:SF5">
    <property type="entry name" value="BIOTIN--PROTEIN LIGASE"/>
    <property type="match status" value="1"/>
</dbReference>
<evidence type="ECO:0000256" key="5">
    <source>
        <dbReference type="ARBA" id="ARBA00024227"/>
    </source>
</evidence>
<evidence type="ECO:0000313" key="7">
    <source>
        <dbReference type="EMBL" id="QSB17076.1"/>
    </source>
</evidence>
<dbReference type="Gene3D" id="2.30.30.100">
    <property type="match status" value="1"/>
</dbReference>
<reference evidence="7" key="1">
    <citation type="submission" date="2021-02" db="EMBL/GenBank/DDBJ databases">
        <title>Natrosporangium hydrolyticum gen. nov., sp. nov, a haloalkaliphilic actinobacterium from a soda solonchak soil.</title>
        <authorList>
            <person name="Sorokin D.Y."/>
            <person name="Khijniak T.V."/>
            <person name="Zakharycheva A.P."/>
            <person name="Boueva O.V."/>
            <person name="Ariskina E.V."/>
            <person name="Hahnke R.L."/>
            <person name="Bunk B."/>
            <person name="Sproer C."/>
            <person name="Schumann P."/>
            <person name="Evtushenko L.I."/>
            <person name="Kublanov I.V."/>
        </authorList>
    </citation>
    <scope>NUCLEOTIDE SEQUENCE</scope>
    <source>
        <strain evidence="7">DSM 106523</strain>
    </source>
</reference>
<sequence>MPSALRAEVLAADRLWTEVTIVGETGSTNADAAAAARRGVPAGLVVIAEYQRAGRGRAGRGWSSPPRAGLALSVLLRPAVPASHWGWLPLLAGVALAESTGRLGAVPARLKWPNDLLIDGRKAAGVLAEVAAGAVVVGIGLNVTNQADELPPHTPPATSLALAGADTLDRPELLRGLLDRFAYWYHRWCRAGGDAEQCGLRPAYRQLCATLSQPVRVQLPDGGELTGHAADIDPAGRLVLRDAAGATQRLAAGDVTHLRPG</sequence>
<dbReference type="InterPro" id="IPR045864">
    <property type="entry name" value="aa-tRNA-synth_II/BPL/LPL"/>
</dbReference>
<dbReference type="InterPro" id="IPR008988">
    <property type="entry name" value="Transcriptional_repressor_C"/>
</dbReference>
<dbReference type="InterPro" id="IPR004143">
    <property type="entry name" value="BPL_LPL_catalytic"/>
</dbReference>
<evidence type="ECO:0000256" key="1">
    <source>
        <dbReference type="ARBA" id="ARBA00022598"/>
    </source>
</evidence>
<evidence type="ECO:0000256" key="3">
    <source>
        <dbReference type="ARBA" id="ARBA00022840"/>
    </source>
</evidence>
<dbReference type="SUPFAM" id="SSF55681">
    <property type="entry name" value="Class II aaRS and biotin synthetases"/>
    <property type="match status" value="1"/>
</dbReference>
<keyword evidence="8" id="KW-1185">Reference proteome</keyword>
<keyword evidence="2" id="KW-0547">Nucleotide-binding</keyword>